<evidence type="ECO:0000313" key="3">
    <source>
        <dbReference type="Proteomes" id="UP001438707"/>
    </source>
</evidence>
<evidence type="ECO:0000256" key="1">
    <source>
        <dbReference type="SAM" id="MobiDB-lite"/>
    </source>
</evidence>
<reference evidence="2 3" key="1">
    <citation type="journal article" date="2024" name="Nat. Commun.">
        <title>Phylogenomics reveals the evolutionary origins of lichenization in chlorophyte algae.</title>
        <authorList>
            <person name="Puginier C."/>
            <person name="Libourel C."/>
            <person name="Otte J."/>
            <person name="Skaloud P."/>
            <person name="Haon M."/>
            <person name="Grisel S."/>
            <person name="Petersen M."/>
            <person name="Berrin J.G."/>
            <person name="Delaux P.M."/>
            <person name="Dal Grande F."/>
            <person name="Keller J."/>
        </authorList>
    </citation>
    <scope>NUCLEOTIDE SEQUENCE [LARGE SCALE GENOMIC DNA]</scope>
    <source>
        <strain evidence="2 3">SAG 2145</strain>
    </source>
</reference>
<proteinExistence type="predicted"/>
<dbReference type="Proteomes" id="UP001438707">
    <property type="component" value="Unassembled WGS sequence"/>
</dbReference>
<feature type="region of interest" description="Disordered" evidence="1">
    <location>
        <begin position="67"/>
        <end position="114"/>
    </location>
</feature>
<evidence type="ECO:0000313" key="2">
    <source>
        <dbReference type="EMBL" id="KAK9818735.1"/>
    </source>
</evidence>
<keyword evidence="3" id="KW-1185">Reference proteome</keyword>
<accession>A0AAW1QBS8</accession>
<feature type="compositionally biased region" description="Polar residues" evidence="1">
    <location>
        <begin position="91"/>
        <end position="114"/>
    </location>
</feature>
<sequence>MHNGQPGRCLYTSCLPGELPVACIQVKRAGRRPATLWLPGSSLGCCRAELTGPALSLLPAQRGWDFRKPALQSQRQRQRQHPDWPEINGSDAGSNTGHDYLMMTQQGSPYTPHV</sequence>
<protein>
    <submittedName>
        <fullName evidence="2">Uncharacterized protein</fullName>
    </submittedName>
</protein>
<comment type="caution">
    <text evidence="2">The sequence shown here is derived from an EMBL/GenBank/DDBJ whole genome shotgun (WGS) entry which is preliminary data.</text>
</comment>
<dbReference type="EMBL" id="JALJOS010000056">
    <property type="protein sequence ID" value="KAK9818735.1"/>
    <property type="molecule type" value="Genomic_DNA"/>
</dbReference>
<dbReference type="AlphaFoldDB" id="A0AAW1QBS8"/>
<gene>
    <name evidence="2" type="ORF">WJX74_005547</name>
</gene>
<name>A0AAW1QBS8_9CHLO</name>
<organism evidence="2 3">
    <name type="scientific">Apatococcus lobatus</name>
    <dbReference type="NCBI Taxonomy" id="904363"/>
    <lineage>
        <taxon>Eukaryota</taxon>
        <taxon>Viridiplantae</taxon>
        <taxon>Chlorophyta</taxon>
        <taxon>core chlorophytes</taxon>
        <taxon>Trebouxiophyceae</taxon>
        <taxon>Chlorellales</taxon>
        <taxon>Chlorellaceae</taxon>
        <taxon>Apatococcus</taxon>
    </lineage>
</organism>